<name>A0A6A1WFD1_9ROSI</name>
<dbReference type="Proteomes" id="UP000516437">
    <property type="component" value="Chromosome 2"/>
</dbReference>
<sequence length="202" mass="22933">MAKKLFFLVLIVVGSIFFLSLEADANRAVSHEGRKEKIGNHLIVGKNSSRRLQSKNVQNVESLVHKKDEGHEENKETIADEKCKDEENNHYKDDECGEDQECNNNDDSEDDDECGEDQECNKNDDDNEDDGDGESDEDECNEEGDDGDDEVGDEEGDENTPRRRAKRGDVTPKIKNRGNALRSREVHDYKPPCPRRVDEPPK</sequence>
<gene>
    <name evidence="3" type="ORF">CJ030_MR2G025504</name>
</gene>
<feature type="chain" id="PRO_5025466246" evidence="2">
    <location>
        <begin position="24"/>
        <end position="202"/>
    </location>
</feature>
<feature type="compositionally biased region" description="Basic and acidic residues" evidence="1">
    <location>
        <begin position="182"/>
        <end position="202"/>
    </location>
</feature>
<organism evidence="3 4">
    <name type="scientific">Morella rubra</name>
    <name type="common">Chinese bayberry</name>
    <dbReference type="NCBI Taxonomy" id="262757"/>
    <lineage>
        <taxon>Eukaryota</taxon>
        <taxon>Viridiplantae</taxon>
        <taxon>Streptophyta</taxon>
        <taxon>Embryophyta</taxon>
        <taxon>Tracheophyta</taxon>
        <taxon>Spermatophyta</taxon>
        <taxon>Magnoliopsida</taxon>
        <taxon>eudicotyledons</taxon>
        <taxon>Gunneridae</taxon>
        <taxon>Pentapetalae</taxon>
        <taxon>rosids</taxon>
        <taxon>fabids</taxon>
        <taxon>Fagales</taxon>
        <taxon>Myricaceae</taxon>
        <taxon>Morella</taxon>
    </lineage>
</organism>
<accession>A0A6A1WFD1</accession>
<feature type="signal peptide" evidence="2">
    <location>
        <begin position="1"/>
        <end position="23"/>
    </location>
</feature>
<protein>
    <submittedName>
        <fullName evidence="3">Uncharacterized protein</fullName>
    </submittedName>
</protein>
<feature type="region of interest" description="Disordered" evidence="1">
    <location>
        <begin position="49"/>
        <end position="202"/>
    </location>
</feature>
<feature type="compositionally biased region" description="Acidic residues" evidence="1">
    <location>
        <begin position="125"/>
        <end position="158"/>
    </location>
</feature>
<evidence type="ECO:0000313" key="4">
    <source>
        <dbReference type="Proteomes" id="UP000516437"/>
    </source>
</evidence>
<proteinExistence type="predicted"/>
<keyword evidence="4" id="KW-1185">Reference proteome</keyword>
<evidence type="ECO:0000256" key="1">
    <source>
        <dbReference type="SAM" id="MobiDB-lite"/>
    </source>
</evidence>
<reference evidence="3 4" key="1">
    <citation type="journal article" date="2019" name="Plant Biotechnol. J.">
        <title>The red bayberry genome and genetic basis of sex determination.</title>
        <authorList>
            <person name="Jia H.M."/>
            <person name="Jia H.J."/>
            <person name="Cai Q.L."/>
            <person name="Wang Y."/>
            <person name="Zhao H.B."/>
            <person name="Yang W.F."/>
            <person name="Wang G.Y."/>
            <person name="Li Y.H."/>
            <person name="Zhan D.L."/>
            <person name="Shen Y.T."/>
            <person name="Niu Q.F."/>
            <person name="Chang L."/>
            <person name="Qiu J."/>
            <person name="Zhao L."/>
            <person name="Xie H.B."/>
            <person name="Fu W.Y."/>
            <person name="Jin J."/>
            <person name="Li X.W."/>
            <person name="Jiao Y."/>
            <person name="Zhou C.C."/>
            <person name="Tu T."/>
            <person name="Chai C.Y."/>
            <person name="Gao J.L."/>
            <person name="Fan L.J."/>
            <person name="van de Weg E."/>
            <person name="Wang J.Y."/>
            <person name="Gao Z.S."/>
        </authorList>
    </citation>
    <scope>NUCLEOTIDE SEQUENCE [LARGE SCALE GENOMIC DNA]</scope>
    <source>
        <tissue evidence="3">Leaves</tissue>
    </source>
</reference>
<dbReference type="OrthoDB" id="10657018at2759"/>
<evidence type="ECO:0000313" key="3">
    <source>
        <dbReference type="EMBL" id="KAB1222368.1"/>
    </source>
</evidence>
<comment type="caution">
    <text evidence="3">The sequence shown here is derived from an EMBL/GenBank/DDBJ whole genome shotgun (WGS) entry which is preliminary data.</text>
</comment>
<dbReference type="EMBL" id="RXIC02000020">
    <property type="protein sequence ID" value="KAB1222368.1"/>
    <property type="molecule type" value="Genomic_DNA"/>
</dbReference>
<evidence type="ECO:0000256" key="2">
    <source>
        <dbReference type="SAM" id="SignalP"/>
    </source>
</evidence>
<feature type="compositionally biased region" description="Basic and acidic residues" evidence="1">
    <location>
        <begin position="63"/>
        <end position="94"/>
    </location>
</feature>
<keyword evidence="2" id="KW-0732">Signal</keyword>
<feature type="compositionally biased region" description="Acidic residues" evidence="1">
    <location>
        <begin position="95"/>
        <end position="118"/>
    </location>
</feature>
<dbReference type="AlphaFoldDB" id="A0A6A1WFD1"/>